<evidence type="ECO:0000313" key="2">
    <source>
        <dbReference type="Proteomes" id="UP000243006"/>
    </source>
</evidence>
<proteinExistence type="predicted"/>
<evidence type="ECO:0000313" key="1">
    <source>
        <dbReference type="EMBL" id="OUC44815.1"/>
    </source>
</evidence>
<dbReference type="Proteomes" id="UP000243006">
    <property type="component" value="Unassembled WGS sequence"/>
</dbReference>
<dbReference type="AlphaFoldDB" id="A0A1Y3EIL0"/>
<organism evidence="1 2">
    <name type="scientific">Trichinella nativa</name>
    <dbReference type="NCBI Taxonomy" id="6335"/>
    <lineage>
        <taxon>Eukaryota</taxon>
        <taxon>Metazoa</taxon>
        <taxon>Ecdysozoa</taxon>
        <taxon>Nematoda</taxon>
        <taxon>Enoplea</taxon>
        <taxon>Dorylaimia</taxon>
        <taxon>Trichinellida</taxon>
        <taxon>Trichinellidae</taxon>
        <taxon>Trichinella</taxon>
    </lineage>
</organism>
<dbReference type="EMBL" id="LVZM01011671">
    <property type="protein sequence ID" value="OUC44815.1"/>
    <property type="molecule type" value="Genomic_DNA"/>
</dbReference>
<feature type="non-terminal residue" evidence="1">
    <location>
        <position position="100"/>
    </location>
</feature>
<comment type="caution">
    <text evidence="1">The sequence shown here is derived from an EMBL/GenBank/DDBJ whole genome shotgun (WGS) entry which is preliminary data.</text>
</comment>
<gene>
    <name evidence="1" type="ORF">D917_02151</name>
</gene>
<name>A0A1Y3EIL0_9BILA</name>
<sequence>MKLIRSNKRIGYRITIPAPYTVIKRNQRRRFYVAMKIEKKLEPTTGPTVSVENYLVRTQSSAINRELTHNKQLRTTVKHCCTNNKGTVLQRITDDHLIVW</sequence>
<reference evidence="1 2" key="1">
    <citation type="submission" date="2015-04" db="EMBL/GenBank/DDBJ databases">
        <title>Draft genome of the roundworm Trichinella nativa.</title>
        <authorList>
            <person name="Mitreva M."/>
        </authorList>
    </citation>
    <scope>NUCLEOTIDE SEQUENCE [LARGE SCALE GENOMIC DNA]</scope>
    <source>
        <strain evidence="1 2">ISS45</strain>
    </source>
</reference>
<protein>
    <submittedName>
        <fullName evidence="1">Uncharacterized protein</fullName>
    </submittedName>
</protein>
<accession>A0A1Y3EIL0</accession>